<evidence type="ECO:0008006" key="5">
    <source>
        <dbReference type="Google" id="ProtNLM"/>
    </source>
</evidence>
<accession>A0A9X0A978</accession>
<comment type="caution">
    <text evidence="3">The sequence shown here is derived from an EMBL/GenBank/DDBJ whole genome shotgun (WGS) entry which is preliminary data.</text>
</comment>
<gene>
    <name evidence="3" type="ORF">OCU04_012748</name>
</gene>
<dbReference type="InterPro" id="IPR021765">
    <property type="entry name" value="UstYa-like"/>
</dbReference>
<dbReference type="Pfam" id="PF11807">
    <property type="entry name" value="UstYa"/>
    <property type="match status" value="2"/>
</dbReference>
<name>A0A9X0A978_9HELO</name>
<feature type="transmembrane region" description="Helical" evidence="2">
    <location>
        <begin position="50"/>
        <end position="68"/>
    </location>
</feature>
<dbReference type="Proteomes" id="UP001152300">
    <property type="component" value="Unassembled WGS sequence"/>
</dbReference>
<comment type="similarity">
    <text evidence="1">Belongs to the ustYa family.</text>
</comment>
<sequence>MSSHKFEENIPLSGAYEDSDSDNHFEPPFIDRQHQLSSQLLVSLAVLKSLFFLVLSFILGTAISAAFISRLTQRKIDADLDRQCATRMSQYSPVLKTINLKYSATVFNGSFMQETIYRRPGSPEVDLAWKVLGIECRLKHPGLYLSNKYTNIDNYEVWLRDRASVIPEEEGDASGLTKHHVQRAKKYGGGYFVNIEGLHHLHCLNIVRKSLYYNYEYYKAIGDYTFDNEEDISKFHVTHCLDTVRQVLMCNVDTGVLGQVWTRQSETKPPQAFPDFNTRHKCKNYDAVRMWAEANQVPSDEKLPVGYIAPPEEGDVLPFIP</sequence>
<organism evidence="3 4">
    <name type="scientific">Sclerotinia nivalis</name>
    <dbReference type="NCBI Taxonomy" id="352851"/>
    <lineage>
        <taxon>Eukaryota</taxon>
        <taxon>Fungi</taxon>
        <taxon>Dikarya</taxon>
        <taxon>Ascomycota</taxon>
        <taxon>Pezizomycotina</taxon>
        <taxon>Leotiomycetes</taxon>
        <taxon>Helotiales</taxon>
        <taxon>Sclerotiniaceae</taxon>
        <taxon>Sclerotinia</taxon>
    </lineage>
</organism>
<evidence type="ECO:0000313" key="4">
    <source>
        <dbReference type="Proteomes" id="UP001152300"/>
    </source>
</evidence>
<evidence type="ECO:0000313" key="3">
    <source>
        <dbReference type="EMBL" id="KAJ8058570.1"/>
    </source>
</evidence>
<reference evidence="3" key="1">
    <citation type="submission" date="2022-11" db="EMBL/GenBank/DDBJ databases">
        <title>Genome Resource of Sclerotinia nivalis Strain SnTB1, a Plant Pathogen Isolated from American Ginseng.</title>
        <authorList>
            <person name="Fan S."/>
        </authorList>
    </citation>
    <scope>NUCLEOTIDE SEQUENCE</scope>
    <source>
        <strain evidence="3">SnTB1</strain>
    </source>
</reference>
<dbReference type="PANTHER" id="PTHR33365">
    <property type="entry name" value="YALI0B05434P"/>
    <property type="match status" value="1"/>
</dbReference>
<keyword evidence="2" id="KW-1133">Transmembrane helix</keyword>
<evidence type="ECO:0000256" key="2">
    <source>
        <dbReference type="SAM" id="Phobius"/>
    </source>
</evidence>
<dbReference type="AlphaFoldDB" id="A0A9X0A978"/>
<proteinExistence type="inferred from homology"/>
<dbReference type="GO" id="GO:0043386">
    <property type="term" value="P:mycotoxin biosynthetic process"/>
    <property type="evidence" value="ECO:0007669"/>
    <property type="project" value="InterPro"/>
</dbReference>
<protein>
    <recommendedName>
        <fullName evidence="5">Tat pathway signal sequence</fullName>
    </recommendedName>
</protein>
<keyword evidence="2" id="KW-0812">Transmembrane</keyword>
<dbReference type="EMBL" id="JAPEIS010000016">
    <property type="protein sequence ID" value="KAJ8058570.1"/>
    <property type="molecule type" value="Genomic_DNA"/>
</dbReference>
<keyword evidence="2" id="KW-0472">Membrane</keyword>
<dbReference type="OrthoDB" id="3687641at2759"/>
<evidence type="ECO:0000256" key="1">
    <source>
        <dbReference type="ARBA" id="ARBA00035112"/>
    </source>
</evidence>
<keyword evidence="4" id="KW-1185">Reference proteome</keyword>
<dbReference type="PANTHER" id="PTHR33365:SF13">
    <property type="entry name" value="TAT PATHWAY SIGNAL SEQUENCE"/>
    <property type="match status" value="1"/>
</dbReference>